<evidence type="ECO:0000313" key="3">
    <source>
        <dbReference type="EMBL" id="KAK3900564.1"/>
    </source>
</evidence>
<evidence type="ECO:0000313" key="4">
    <source>
        <dbReference type="Proteomes" id="UP001303889"/>
    </source>
</evidence>
<reference evidence="3" key="1">
    <citation type="journal article" date="2023" name="Mol. Phylogenet. Evol.">
        <title>Genome-scale phylogeny and comparative genomics of the fungal order Sordariales.</title>
        <authorList>
            <person name="Hensen N."/>
            <person name="Bonometti L."/>
            <person name="Westerberg I."/>
            <person name="Brannstrom I.O."/>
            <person name="Guillou S."/>
            <person name="Cros-Aarteil S."/>
            <person name="Calhoun S."/>
            <person name="Haridas S."/>
            <person name="Kuo A."/>
            <person name="Mondo S."/>
            <person name="Pangilinan J."/>
            <person name="Riley R."/>
            <person name="LaButti K."/>
            <person name="Andreopoulos B."/>
            <person name="Lipzen A."/>
            <person name="Chen C."/>
            <person name="Yan M."/>
            <person name="Daum C."/>
            <person name="Ng V."/>
            <person name="Clum A."/>
            <person name="Steindorff A."/>
            <person name="Ohm R.A."/>
            <person name="Martin F."/>
            <person name="Silar P."/>
            <person name="Natvig D.O."/>
            <person name="Lalanne C."/>
            <person name="Gautier V."/>
            <person name="Ament-Velasquez S.L."/>
            <person name="Kruys A."/>
            <person name="Hutchinson M.I."/>
            <person name="Powell A.J."/>
            <person name="Barry K."/>
            <person name="Miller A.N."/>
            <person name="Grigoriev I.V."/>
            <person name="Debuchy R."/>
            <person name="Gladieux P."/>
            <person name="Hiltunen Thoren M."/>
            <person name="Johannesson H."/>
        </authorList>
    </citation>
    <scope>NUCLEOTIDE SEQUENCE</scope>
    <source>
        <strain evidence="3">CBS 103.79</strain>
    </source>
</reference>
<reference evidence="3" key="2">
    <citation type="submission" date="2023-05" db="EMBL/GenBank/DDBJ databases">
        <authorList>
            <consortium name="Lawrence Berkeley National Laboratory"/>
            <person name="Steindorff A."/>
            <person name="Hensen N."/>
            <person name="Bonometti L."/>
            <person name="Westerberg I."/>
            <person name="Brannstrom I.O."/>
            <person name="Guillou S."/>
            <person name="Cros-Aarteil S."/>
            <person name="Calhoun S."/>
            <person name="Haridas S."/>
            <person name="Kuo A."/>
            <person name="Mondo S."/>
            <person name="Pangilinan J."/>
            <person name="Riley R."/>
            <person name="Labutti K."/>
            <person name="Andreopoulos B."/>
            <person name="Lipzen A."/>
            <person name="Chen C."/>
            <person name="Yanf M."/>
            <person name="Daum C."/>
            <person name="Ng V."/>
            <person name="Clum A."/>
            <person name="Ohm R."/>
            <person name="Martin F."/>
            <person name="Silar P."/>
            <person name="Natvig D."/>
            <person name="Lalanne C."/>
            <person name="Gautier V."/>
            <person name="Ament-Velasquez S.L."/>
            <person name="Kruys A."/>
            <person name="Hutchinson M.I."/>
            <person name="Powell A.J."/>
            <person name="Barry K."/>
            <person name="Miller A.N."/>
            <person name="Grigoriev I.V."/>
            <person name="Debuchy R."/>
            <person name="Gladieux P."/>
            <person name="Thoren M.H."/>
            <person name="Johannesson H."/>
        </authorList>
    </citation>
    <scope>NUCLEOTIDE SEQUENCE</scope>
    <source>
        <strain evidence="3">CBS 103.79</strain>
    </source>
</reference>
<keyword evidence="1" id="KW-0540">Nuclease</keyword>
<evidence type="ECO:0000256" key="2">
    <source>
        <dbReference type="ARBA" id="ARBA00022801"/>
    </source>
</evidence>
<dbReference type="Pfam" id="PF00545">
    <property type="entry name" value="Ribonuclease"/>
    <property type="match status" value="1"/>
</dbReference>
<dbReference type="EMBL" id="MU855659">
    <property type="protein sequence ID" value="KAK3900564.1"/>
    <property type="molecule type" value="Genomic_DNA"/>
</dbReference>
<keyword evidence="4" id="KW-1185">Reference proteome</keyword>
<gene>
    <name evidence="3" type="ORF">C8A05DRAFT_17141</name>
</gene>
<name>A0AAN6MHA8_9PEZI</name>
<comment type="caution">
    <text evidence="3">The sequence shown here is derived from an EMBL/GenBank/DDBJ whole genome shotgun (WGS) entry which is preliminary data.</text>
</comment>
<evidence type="ECO:0000256" key="1">
    <source>
        <dbReference type="ARBA" id="ARBA00022722"/>
    </source>
</evidence>
<dbReference type="InterPro" id="IPR000026">
    <property type="entry name" value="N1-like"/>
</dbReference>
<sequence length="164" mass="18087">FSMANLPADSPVRRVPASSVRLQTRAIPEALQRRGYPHTIHNYNRVPLTNEHPLIEHPLMAGDEPWVCGMNPGPARIVTNRYDRGSPEAMYHDPTQELTAGGNHELSVAPYRGRATAARMLPGFWGDGMMGMELEGVLEEEEEEVVVVVVDGEGVAGEEVEMED</sequence>
<protein>
    <submittedName>
        <fullName evidence="3">Uncharacterized protein</fullName>
    </submittedName>
</protein>
<keyword evidence="2" id="KW-0378">Hydrolase</keyword>
<dbReference type="AlphaFoldDB" id="A0AAN6MHA8"/>
<organism evidence="3 4">
    <name type="scientific">Staphylotrichum tortipilum</name>
    <dbReference type="NCBI Taxonomy" id="2831512"/>
    <lineage>
        <taxon>Eukaryota</taxon>
        <taxon>Fungi</taxon>
        <taxon>Dikarya</taxon>
        <taxon>Ascomycota</taxon>
        <taxon>Pezizomycotina</taxon>
        <taxon>Sordariomycetes</taxon>
        <taxon>Sordariomycetidae</taxon>
        <taxon>Sordariales</taxon>
        <taxon>Chaetomiaceae</taxon>
        <taxon>Staphylotrichum</taxon>
    </lineage>
</organism>
<dbReference type="GO" id="GO:0003723">
    <property type="term" value="F:RNA binding"/>
    <property type="evidence" value="ECO:0007669"/>
    <property type="project" value="InterPro"/>
</dbReference>
<dbReference type="GO" id="GO:0004521">
    <property type="term" value="F:RNA endonuclease activity"/>
    <property type="evidence" value="ECO:0007669"/>
    <property type="project" value="InterPro"/>
</dbReference>
<dbReference type="GO" id="GO:0016787">
    <property type="term" value="F:hydrolase activity"/>
    <property type="evidence" value="ECO:0007669"/>
    <property type="project" value="UniProtKB-KW"/>
</dbReference>
<dbReference type="InterPro" id="IPR016191">
    <property type="entry name" value="Ribonuclease/ribotoxin"/>
</dbReference>
<proteinExistence type="predicted"/>
<dbReference type="Proteomes" id="UP001303889">
    <property type="component" value="Unassembled WGS sequence"/>
</dbReference>
<dbReference type="SUPFAM" id="SSF53933">
    <property type="entry name" value="Microbial ribonucleases"/>
    <property type="match status" value="1"/>
</dbReference>
<dbReference type="Gene3D" id="3.10.450.30">
    <property type="entry name" value="Microbial ribonucleases"/>
    <property type="match status" value="1"/>
</dbReference>
<feature type="non-terminal residue" evidence="3">
    <location>
        <position position="1"/>
    </location>
</feature>
<accession>A0AAN6MHA8</accession>